<accession>A0ACB8K623</accession>
<evidence type="ECO:0000313" key="2">
    <source>
        <dbReference type="Proteomes" id="UP000829398"/>
    </source>
</evidence>
<name>A0ACB8K623_CITSI</name>
<comment type="caution">
    <text evidence="1">The sequence shown here is derived from an EMBL/GenBank/DDBJ whole genome shotgun (WGS) entry which is preliminary data.</text>
</comment>
<keyword evidence="2" id="KW-1185">Reference proteome</keyword>
<dbReference type="EMBL" id="CM039175">
    <property type="protein sequence ID" value="KAH9740283.1"/>
    <property type="molecule type" value="Genomic_DNA"/>
</dbReference>
<protein>
    <submittedName>
        <fullName evidence="1">DUF3598 domain-containing protein</fullName>
    </submittedName>
</protein>
<reference evidence="2" key="1">
    <citation type="journal article" date="2023" name="Hortic. Res.">
        <title>A chromosome-level phased genome enabling allele-level studies in sweet orange: a case study on citrus Huanglongbing tolerance.</title>
        <authorList>
            <person name="Wu B."/>
            <person name="Yu Q."/>
            <person name="Deng Z."/>
            <person name="Duan Y."/>
            <person name="Luo F."/>
            <person name="Gmitter F. Jr."/>
        </authorList>
    </citation>
    <scope>NUCLEOTIDE SEQUENCE [LARGE SCALE GENOMIC DNA]</scope>
    <source>
        <strain evidence="2">cv. Valencia</strain>
    </source>
</reference>
<sequence length="341" mass="38376">MASWVFNCHALSFFLPSNPITKQQPPNHNRTSTFPPNRSNPSPLPRTTLVRVKNSSSATAAEQMKEEESMMSIDNLNRFFDLNKGNWSGSFHIGFFPDERAFSLRYQTAGMLETVLRQGVLGEDDTGEESPKNLKLPSRQPAIVCENCLYSQEKDRRVRAFHIMDPKGILEMLLIFLEDRDGRVLFPPFLENVGDNKDRILPFLGKWKGHSITKRSGVYGATIAEADSVALLKMDDKGQLIQDINSTSNTSDGQEVTTNVHWTGTMSGNLVTFEGAYQFTFLPGGMYMGCPCDIAKSVAEFKSFHLEFGWVETPCKRQRLVRTYDVEGLAVSSTYFSEIKL</sequence>
<evidence type="ECO:0000313" key="1">
    <source>
        <dbReference type="EMBL" id="KAH9740283.1"/>
    </source>
</evidence>
<dbReference type="Proteomes" id="UP000829398">
    <property type="component" value="Chromosome 6"/>
</dbReference>
<proteinExistence type="predicted"/>
<organism evidence="1 2">
    <name type="scientific">Citrus sinensis</name>
    <name type="common">Sweet orange</name>
    <name type="synonym">Citrus aurantium var. sinensis</name>
    <dbReference type="NCBI Taxonomy" id="2711"/>
    <lineage>
        <taxon>Eukaryota</taxon>
        <taxon>Viridiplantae</taxon>
        <taxon>Streptophyta</taxon>
        <taxon>Embryophyta</taxon>
        <taxon>Tracheophyta</taxon>
        <taxon>Spermatophyta</taxon>
        <taxon>Magnoliopsida</taxon>
        <taxon>eudicotyledons</taxon>
        <taxon>Gunneridae</taxon>
        <taxon>Pentapetalae</taxon>
        <taxon>rosids</taxon>
        <taxon>malvids</taxon>
        <taxon>Sapindales</taxon>
        <taxon>Rutaceae</taxon>
        <taxon>Aurantioideae</taxon>
        <taxon>Citrus</taxon>
    </lineage>
</organism>
<gene>
    <name evidence="1" type="ORF">KPL71_019426</name>
</gene>